<reference evidence="2 3" key="1">
    <citation type="submission" date="2023-07" db="EMBL/GenBank/DDBJ databases">
        <title>Sequencing the genomes of 1000 actinobacteria strains.</title>
        <authorList>
            <person name="Klenk H.-P."/>
        </authorList>
    </citation>
    <scope>NUCLEOTIDE SEQUENCE [LARGE SCALE GENOMIC DNA]</scope>
    <source>
        <strain evidence="2 3">DSM 22966</strain>
    </source>
</reference>
<evidence type="ECO:0000313" key="3">
    <source>
        <dbReference type="Proteomes" id="UP001183794"/>
    </source>
</evidence>
<sequence>MMQSHRTITYHTPTHKGMRVRHSLNSKMLASTIQLQSTTPHHYQPPHTLCAAPLAAGPTTTPTHHPPHPGTDACIQQGVFSGCSKTQQYAKITPRAHHQDHVPRPTPPNTG</sequence>
<dbReference type="Proteomes" id="UP001183794">
    <property type="component" value="Unassembled WGS sequence"/>
</dbReference>
<accession>A0ABU2B1S2</accession>
<feature type="region of interest" description="Disordered" evidence="1">
    <location>
        <begin position="38"/>
        <end position="71"/>
    </location>
</feature>
<feature type="compositionally biased region" description="Low complexity" evidence="1">
    <location>
        <begin position="48"/>
        <end position="63"/>
    </location>
</feature>
<comment type="caution">
    <text evidence="2">The sequence shown here is derived from an EMBL/GenBank/DDBJ whole genome shotgun (WGS) entry which is preliminary data.</text>
</comment>
<evidence type="ECO:0000313" key="2">
    <source>
        <dbReference type="EMBL" id="MDR7347366.1"/>
    </source>
</evidence>
<organism evidence="2 3">
    <name type="scientific">Enteractinococcus fodinae</name>
    <dbReference type="NCBI Taxonomy" id="684663"/>
    <lineage>
        <taxon>Bacteria</taxon>
        <taxon>Bacillati</taxon>
        <taxon>Actinomycetota</taxon>
        <taxon>Actinomycetes</taxon>
        <taxon>Micrococcales</taxon>
        <taxon>Micrococcaceae</taxon>
    </lineage>
</organism>
<name>A0ABU2B1S2_9MICC</name>
<evidence type="ECO:0000256" key="1">
    <source>
        <dbReference type="SAM" id="MobiDB-lite"/>
    </source>
</evidence>
<feature type="region of interest" description="Disordered" evidence="1">
    <location>
        <begin position="91"/>
        <end position="111"/>
    </location>
</feature>
<protein>
    <submittedName>
        <fullName evidence="2">Uncharacterized protein</fullName>
    </submittedName>
</protein>
<gene>
    <name evidence="2" type="ORF">J2S62_001623</name>
</gene>
<proteinExistence type="predicted"/>
<keyword evidence="3" id="KW-1185">Reference proteome</keyword>
<dbReference type="EMBL" id="JAVDYJ010000001">
    <property type="protein sequence ID" value="MDR7347366.1"/>
    <property type="molecule type" value="Genomic_DNA"/>
</dbReference>